<keyword evidence="3" id="KW-1185">Reference proteome</keyword>
<comment type="caution">
    <text evidence="2">The sequence shown here is derived from an EMBL/GenBank/DDBJ whole genome shotgun (WGS) entry which is preliminary data.</text>
</comment>
<evidence type="ECO:0000313" key="2">
    <source>
        <dbReference type="EMBL" id="MDR6549075.1"/>
    </source>
</evidence>
<dbReference type="CDD" id="cd05826">
    <property type="entry name" value="Sortase_B"/>
    <property type="match status" value="1"/>
</dbReference>
<protein>
    <submittedName>
        <fullName evidence="2">Sortase B</fullName>
        <ecNumber evidence="2">3.4.22.70</ecNumber>
    </submittedName>
</protein>
<dbReference type="SUPFAM" id="SSF63817">
    <property type="entry name" value="Sortase"/>
    <property type="match status" value="1"/>
</dbReference>
<dbReference type="InterPro" id="IPR009835">
    <property type="entry name" value="SrtB"/>
</dbReference>
<dbReference type="EC" id="3.4.22.70" evidence="2"/>
<dbReference type="EMBL" id="JAVDSB010000001">
    <property type="protein sequence ID" value="MDR6549075.1"/>
    <property type="molecule type" value="Genomic_DNA"/>
</dbReference>
<keyword evidence="1 2" id="KW-0378">Hydrolase</keyword>
<dbReference type="Gene3D" id="2.40.260.10">
    <property type="entry name" value="Sortase"/>
    <property type="match status" value="1"/>
</dbReference>
<dbReference type="InterPro" id="IPR023365">
    <property type="entry name" value="Sortase_dom-sf"/>
</dbReference>
<dbReference type="Proteomes" id="UP001267290">
    <property type="component" value="Unassembled WGS sequence"/>
</dbReference>
<reference evidence="2 3" key="1">
    <citation type="submission" date="2023-07" db="EMBL/GenBank/DDBJ databases">
        <title>Sorghum-associated microbial communities from plants grown in Nebraska, USA.</title>
        <authorList>
            <person name="Schachtman D."/>
        </authorList>
    </citation>
    <scope>NUCLEOTIDE SEQUENCE [LARGE SCALE GENOMIC DNA]</scope>
    <source>
        <strain evidence="2 3">CC258</strain>
    </source>
</reference>
<dbReference type="NCBIfam" id="TIGR03064">
    <property type="entry name" value="sortase_srtB"/>
    <property type="match status" value="1"/>
</dbReference>
<dbReference type="InterPro" id="IPR005754">
    <property type="entry name" value="Sortase"/>
</dbReference>
<dbReference type="Pfam" id="PF04203">
    <property type="entry name" value="Sortase"/>
    <property type="match status" value="1"/>
</dbReference>
<dbReference type="RefSeq" id="WP_310222753.1">
    <property type="nucleotide sequence ID" value="NZ_JAVDSB010000001.1"/>
</dbReference>
<name>A0ABU1NNN5_9BACL</name>
<evidence type="ECO:0000313" key="3">
    <source>
        <dbReference type="Proteomes" id="UP001267290"/>
    </source>
</evidence>
<proteinExistence type="predicted"/>
<gene>
    <name evidence="2" type="ORF">J2736_000258</name>
</gene>
<accession>A0ABU1NNN5</accession>
<organism evidence="2 3">
    <name type="scientific">Paenibacillus qinlingensis</name>
    <dbReference type="NCBI Taxonomy" id="1837343"/>
    <lineage>
        <taxon>Bacteria</taxon>
        <taxon>Bacillati</taxon>
        <taxon>Bacillota</taxon>
        <taxon>Bacilli</taxon>
        <taxon>Bacillales</taxon>
        <taxon>Paenibacillaceae</taxon>
        <taxon>Paenibacillus</taxon>
    </lineage>
</organism>
<dbReference type="GO" id="GO:0016787">
    <property type="term" value="F:hydrolase activity"/>
    <property type="evidence" value="ECO:0007669"/>
    <property type="project" value="UniProtKB-KW"/>
</dbReference>
<sequence>MKHSRAQRYLCLLMGLCIVGIVCSAYVLLSADRAYTYGGTAYDQIRLYNQTPKQLSASASLPASDQKESVDPREPAKSAVDFAMLADINPYTVAWLKSENTQIDYPVVQGQDNAYYLEHLFTGESNRMGSLFVDYRTPGDFSGRMTIIYGHQMKNGSMFASLLEYKKQMYYDAHPQMQVETPSGSYTLELFAGIIADGKEEFLRRDFDDEDDYVAYIHSLVEASTFRTNVTVGADERIVALITCSYEYTNARYALLGKLVPEAA</sequence>
<evidence type="ECO:0000256" key="1">
    <source>
        <dbReference type="ARBA" id="ARBA00022801"/>
    </source>
</evidence>